<reference evidence="5 6" key="1">
    <citation type="submission" date="2017-12" db="EMBL/GenBank/DDBJ databases">
        <title>Anaerobic carbon monoxide metabolism by Pleomorphomonas carboxyditropha sp. nov., a new mesophilic hydrogenogenic carboxidotroph.</title>
        <authorList>
            <person name="Esquivel-Elizondo S."/>
            <person name="Krajmalnik-Brown R."/>
        </authorList>
    </citation>
    <scope>NUCLEOTIDE SEQUENCE [LARGE SCALE GENOMIC DNA]</scope>
    <source>
        <strain evidence="5 6">R5-392</strain>
    </source>
</reference>
<name>A0A1I4RP83_9HYPH</name>
<dbReference type="InterPro" id="IPR052355">
    <property type="entry name" value="CENP-V-like"/>
</dbReference>
<dbReference type="OrthoDB" id="9805575at2"/>
<dbReference type="InterPro" id="IPR006913">
    <property type="entry name" value="CENP-V/GFA"/>
</dbReference>
<dbReference type="SUPFAM" id="SSF51316">
    <property type="entry name" value="Mss4-like"/>
    <property type="match status" value="1"/>
</dbReference>
<gene>
    <name evidence="5" type="ORF">CXZ10_17010</name>
</gene>
<dbReference type="RefSeq" id="WP_101290548.1">
    <property type="nucleotide sequence ID" value="NZ_FOUQ01000002.1"/>
</dbReference>
<dbReference type="Proteomes" id="UP000233491">
    <property type="component" value="Unassembled WGS sequence"/>
</dbReference>
<dbReference type="GO" id="GO:0016846">
    <property type="term" value="F:carbon-sulfur lyase activity"/>
    <property type="evidence" value="ECO:0007669"/>
    <property type="project" value="InterPro"/>
</dbReference>
<proteinExistence type="inferred from homology"/>
<comment type="caution">
    <text evidence="5">The sequence shown here is derived from an EMBL/GenBank/DDBJ whole genome shotgun (WGS) entry which is preliminary data.</text>
</comment>
<dbReference type="PANTHER" id="PTHR28620">
    <property type="entry name" value="CENTROMERE PROTEIN V"/>
    <property type="match status" value="1"/>
</dbReference>
<dbReference type="Pfam" id="PF04828">
    <property type="entry name" value="GFA"/>
    <property type="match status" value="1"/>
</dbReference>
<evidence type="ECO:0000256" key="1">
    <source>
        <dbReference type="ARBA" id="ARBA00005495"/>
    </source>
</evidence>
<accession>A0A1I4RP83</accession>
<dbReference type="InterPro" id="IPR011057">
    <property type="entry name" value="Mss4-like_sf"/>
</dbReference>
<keyword evidence="6" id="KW-1185">Reference proteome</keyword>
<evidence type="ECO:0000313" key="5">
    <source>
        <dbReference type="EMBL" id="PKR88147.1"/>
    </source>
</evidence>
<comment type="similarity">
    <text evidence="1">Belongs to the Gfa family.</text>
</comment>
<dbReference type="PROSITE" id="PS51891">
    <property type="entry name" value="CENP_V_GFA"/>
    <property type="match status" value="1"/>
</dbReference>
<evidence type="ECO:0000256" key="3">
    <source>
        <dbReference type="ARBA" id="ARBA00022833"/>
    </source>
</evidence>
<dbReference type="EMBL" id="PJNW01000014">
    <property type="protein sequence ID" value="PKR88147.1"/>
    <property type="molecule type" value="Genomic_DNA"/>
</dbReference>
<keyword evidence="3" id="KW-0862">Zinc</keyword>
<evidence type="ECO:0000259" key="4">
    <source>
        <dbReference type="PROSITE" id="PS51891"/>
    </source>
</evidence>
<dbReference type="Gene3D" id="2.170.150.70">
    <property type="match status" value="1"/>
</dbReference>
<sequence length="119" mass="12685">MASKRSYSGSCQCGNITFSAELVLGELVACNCSRCRRVGHLLAYLPESDFQVTIGEAGMSEYRFNTGRIAHRFCPVCGIQPYAAGTAPDGTPSIAVNARCLDGVDLDALPIKRCDGASY</sequence>
<dbReference type="PANTHER" id="PTHR28620:SF1">
    <property type="entry name" value="CENP-V_GFA DOMAIN-CONTAINING PROTEIN"/>
    <property type="match status" value="1"/>
</dbReference>
<keyword evidence="2" id="KW-0479">Metal-binding</keyword>
<feature type="domain" description="CENP-V/GFA" evidence="4">
    <location>
        <begin position="7"/>
        <end position="119"/>
    </location>
</feature>
<dbReference type="GO" id="GO:0046872">
    <property type="term" value="F:metal ion binding"/>
    <property type="evidence" value="ECO:0007669"/>
    <property type="project" value="UniProtKB-KW"/>
</dbReference>
<evidence type="ECO:0000313" key="6">
    <source>
        <dbReference type="Proteomes" id="UP000233491"/>
    </source>
</evidence>
<dbReference type="AlphaFoldDB" id="A0A1I4RP83"/>
<protein>
    <submittedName>
        <fullName evidence="5">Aldehyde-activating protein</fullName>
    </submittedName>
</protein>
<evidence type="ECO:0000256" key="2">
    <source>
        <dbReference type="ARBA" id="ARBA00022723"/>
    </source>
</evidence>
<organism evidence="5 6">
    <name type="scientific">Pleomorphomonas diazotrophica</name>
    <dbReference type="NCBI Taxonomy" id="1166257"/>
    <lineage>
        <taxon>Bacteria</taxon>
        <taxon>Pseudomonadati</taxon>
        <taxon>Pseudomonadota</taxon>
        <taxon>Alphaproteobacteria</taxon>
        <taxon>Hyphomicrobiales</taxon>
        <taxon>Pleomorphomonadaceae</taxon>
        <taxon>Pleomorphomonas</taxon>
    </lineage>
</organism>